<feature type="compositionally biased region" description="Basic residues" evidence="5">
    <location>
        <begin position="120"/>
        <end position="131"/>
    </location>
</feature>
<dbReference type="PANTHER" id="PTHR28235:SF1">
    <property type="entry name" value="SMALL RIBOSOMAL SUBUNIT PROTEIN MS41"/>
    <property type="match status" value="1"/>
</dbReference>
<evidence type="ECO:0000256" key="5">
    <source>
        <dbReference type="SAM" id="MobiDB-lite"/>
    </source>
</evidence>
<dbReference type="GO" id="GO:0005739">
    <property type="term" value="C:mitochondrion"/>
    <property type="evidence" value="ECO:0007669"/>
    <property type="project" value="UniProtKB-SubCell"/>
</dbReference>
<protein>
    <recommendedName>
        <fullName evidence="4">Small ribosomal subunit protein mS41</fullName>
    </recommendedName>
</protein>
<evidence type="ECO:0000256" key="3">
    <source>
        <dbReference type="ARBA" id="ARBA00023128"/>
    </source>
</evidence>
<sequence length="131" mass="15048">MSSWLGLKPISLVPRCCRTVVNKAALRPVPQTRGRIASPQDFLKAIGRSADTKVTVESWEDLWSLNRLRMKEAGVEIKDRRYIMWCMGKYRLGEDPAEFAHPPRPQKKIRGHGPAVQNGKRIRSKRRRSGR</sequence>
<comment type="subcellular location">
    <subcellularLocation>
        <location evidence="1">Mitochondrion</location>
    </subcellularLocation>
</comment>
<keyword evidence="3" id="KW-0496">Mitochondrion</keyword>
<reference evidence="7 8" key="1">
    <citation type="submission" date="2019-01" db="EMBL/GenBank/DDBJ databases">
        <title>Genome sequencing of the rare red list fungi Fomitopsis rosea.</title>
        <authorList>
            <person name="Buettner E."/>
            <person name="Kellner H."/>
        </authorList>
    </citation>
    <scope>NUCLEOTIDE SEQUENCE [LARGE SCALE GENOMIC DNA]</scope>
    <source>
        <strain evidence="7 8">DSM 105464</strain>
    </source>
</reference>
<evidence type="ECO:0000256" key="2">
    <source>
        <dbReference type="ARBA" id="ARBA00010492"/>
    </source>
</evidence>
<comment type="similarity">
    <text evidence="2">Belongs to the mitochondrion-specific ribosomal protein mS41 family.</text>
</comment>
<accession>A0A4Y9Z013</accession>
<dbReference type="InterPro" id="IPR019083">
    <property type="entry name" value="SAM_Ribosomal_mS41"/>
</dbReference>
<dbReference type="Proteomes" id="UP000298390">
    <property type="component" value="Unassembled WGS sequence"/>
</dbReference>
<dbReference type="EMBL" id="SEKV01000043">
    <property type="protein sequence ID" value="TFY67862.1"/>
    <property type="molecule type" value="Genomic_DNA"/>
</dbReference>
<feature type="domain" description="Small ribosomal subunit protein mS41 SAM" evidence="6">
    <location>
        <begin position="39"/>
        <end position="93"/>
    </location>
</feature>
<gene>
    <name evidence="7" type="ORF">EVJ58_g1368</name>
</gene>
<dbReference type="Pfam" id="PF09597">
    <property type="entry name" value="SAM_Ribosomal_mS41"/>
    <property type="match status" value="1"/>
</dbReference>
<dbReference type="STRING" id="34475.A0A4Y9Z013"/>
<name>A0A4Y9Z013_9APHY</name>
<evidence type="ECO:0000313" key="8">
    <source>
        <dbReference type="Proteomes" id="UP000298390"/>
    </source>
</evidence>
<evidence type="ECO:0000256" key="1">
    <source>
        <dbReference type="ARBA" id="ARBA00004173"/>
    </source>
</evidence>
<dbReference type="AlphaFoldDB" id="A0A4Y9Z013"/>
<dbReference type="SMART" id="SM01238">
    <property type="entry name" value="IGR"/>
    <property type="match status" value="1"/>
</dbReference>
<dbReference type="InterPro" id="IPR039603">
    <property type="entry name" value="Ribosomal_mS41"/>
</dbReference>
<proteinExistence type="inferred from homology"/>
<organism evidence="7 8">
    <name type="scientific">Rhodofomes roseus</name>
    <dbReference type="NCBI Taxonomy" id="34475"/>
    <lineage>
        <taxon>Eukaryota</taxon>
        <taxon>Fungi</taxon>
        <taxon>Dikarya</taxon>
        <taxon>Basidiomycota</taxon>
        <taxon>Agaricomycotina</taxon>
        <taxon>Agaricomycetes</taxon>
        <taxon>Polyporales</taxon>
        <taxon>Rhodofomes</taxon>
    </lineage>
</organism>
<evidence type="ECO:0000256" key="4">
    <source>
        <dbReference type="ARBA" id="ARBA00035129"/>
    </source>
</evidence>
<evidence type="ECO:0000259" key="6">
    <source>
        <dbReference type="SMART" id="SM01238"/>
    </source>
</evidence>
<dbReference type="PANTHER" id="PTHR28235">
    <property type="entry name" value="PROTEIN FYV4, MITOCHONDRIAL"/>
    <property type="match status" value="1"/>
</dbReference>
<feature type="region of interest" description="Disordered" evidence="5">
    <location>
        <begin position="96"/>
        <end position="131"/>
    </location>
</feature>
<comment type="caution">
    <text evidence="7">The sequence shown here is derived from an EMBL/GenBank/DDBJ whole genome shotgun (WGS) entry which is preliminary data.</text>
</comment>
<evidence type="ECO:0000313" key="7">
    <source>
        <dbReference type="EMBL" id="TFY67862.1"/>
    </source>
</evidence>